<evidence type="ECO:0000256" key="5">
    <source>
        <dbReference type="ARBA" id="ARBA00022723"/>
    </source>
</evidence>
<keyword evidence="4" id="KW-0349">Heme</keyword>
<gene>
    <name evidence="10" type="ORF">POM88_038062</name>
</gene>
<evidence type="ECO:0000256" key="8">
    <source>
        <dbReference type="ARBA" id="ARBA00023033"/>
    </source>
</evidence>
<dbReference type="Proteomes" id="UP001237642">
    <property type="component" value="Unassembled WGS sequence"/>
</dbReference>
<dbReference type="InterPro" id="IPR036396">
    <property type="entry name" value="Cyt_P450_sf"/>
</dbReference>
<keyword evidence="8" id="KW-0503">Monooxygenase</keyword>
<dbReference type="GO" id="GO:0004497">
    <property type="term" value="F:monooxygenase activity"/>
    <property type="evidence" value="ECO:0007669"/>
    <property type="project" value="UniProtKB-KW"/>
</dbReference>
<dbReference type="PRINTS" id="PR00463">
    <property type="entry name" value="EP450I"/>
</dbReference>
<dbReference type="SUPFAM" id="SSF48264">
    <property type="entry name" value="Cytochrome P450"/>
    <property type="match status" value="1"/>
</dbReference>
<accession>A0AAD8MDU5</accession>
<dbReference type="Gene3D" id="1.10.630.10">
    <property type="entry name" value="Cytochrome P450"/>
    <property type="match status" value="1"/>
</dbReference>
<dbReference type="EMBL" id="JAUIZM010000008">
    <property type="protein sequence ID" value="KAK1371970.1"/>
    <property type="molecule type" value="Genomic_DNA"/>
</dbReference>
<reference evidence="10" key="1">
    <citation type="submission" date="2023-02" db="EMBL/GenBank/DDBJ databases">
        <title>Genome of toxic invasive species Heracleum sosnowskyi carries increased number of genes despite the absence of recent whole-genome duplications.</title>
        <authorList>
            <person name="Schelkunov M."/>
            <person name="Shtratnikova V."/>
            <person name="Makarenko M."/>
            <person name="Klepikova A."/>
            <person name="Omelchenko D."/>
            <person name="Novikova G."/>
            <person name="Obukhova E."/>
            <person name="Bogdanov V."/>
            <person name="Penin A."/>
            <person name="Logacheva M."/>
        </authorList>
    </citation>
    <scope>NUCLEOTIDE SEQUENCE</scope>
    <source>
        <strain evidence="10">Hsosn_3</strain>
        <tissue evidence="10">Leaf</tissue>
    </source>
</reference>
<dbReference type="PANTHER" id="PTHR47943">
    <property type="entry name" value="CYTOCHROME P450 93A3-LIKE"/>
    <property type="match status" value="1"/>
</dbReference>
<evidence type="ECO:0000313" key="10">
    <source>
        <dbReference type="EMBL" id="KAK1371970.1"/>
    </source>
</evidence>
<dbReference type="GO" id="GO:0020037">
    <property type="term" value="F:heme binding"/>
    <property type="evidence" value="ECO:0007669"/>
    <property type="project" value="InterPro"/>
</dbReference>
<keyword evidence="9" id="KW-0472">Membrane</keyword>
<keyword evidence="6" id="KW-0560">Oxidoreductase</keyword>
<dbReference type="GO" id="GO:0016705">
    <property type="term" value="F:oxidoreductase activity, acting on paired donors, with incorporation or reduction of molecular oxygen"/>
    <property type="evidence" value="ECO:0007669"/>
    <property type="project" value="InterPro"/>
</dbReference>
<dbReference type="GO" id="GO:0005506">
    <property type="term" value="F:iron ion binding"/>
    <property type="evidence" value="ECO:0007669"/>
    <property type="project" value="InterPro"/>
</dbReference>
<organism evidence="10 11">
    <name type="scientific">Heracleum sosnowskyi</name>
    <dbReference type="NCBI Taxonomy" id="360622"/>
    <lineage>
        <taxon>Eukaryota</taxon>
        <taxon>Viridiplantae</taxon>
        <taxon>Streptophyta</taxon>
        <taxon>Embryophyta</taxon>
        <taxon>Tracheophyta</taxon>
        <taxon>Spermatophyta</taxon>
        <taxon>Magnoliopsida</taxon>
        <taxon>eudicotyledons</taxon>
        <taxon>Gunneridae</taxon>
        <taxon>Pentapetalae</taxon>
        <taxon>asterids</taxon>
        <taxon>campanulids</taxon>
        <taxon>Apiales</taxon>
        <taxon>Apiaceae</taxon>
        <taxon>Apioideae</taxon>
        <taxon>apioid superclade</taxon>
        <taxon>Tordylieae</taxon>
        <taxon>Tordyliinae</taxon>
        <taxon>Heracleum</taxon>
    </lineage>
</organism>
<comment type="caution">
    <text evidence="10">The sequence shown here is derived from an EMBL/GenBank/DDBJ whole genome shotgun (WGS) entry which is preliminary data.</text>
</comment>
<evidence type="ECO:0000313" key="11">
    <source>
        <dbReference type="Proteomes" id="UP001237642"/>
    </source>
</evidence>
<evidence type="ECO:0000256" key="1">
    <source>
        <dbReference type="ARBA" id="ARBA00001971"/>
    </source>
</evidence>
<evidence type="ECO:0000256" key="2">
    <source>
        <dbReference type="ARBA" id="ARBA00004370"/>
    </source>
</evidence>
<dbReference type="AlphaFoldDB" id="A0AAD8MDU5"/>
<keyword evidence="5" id="KW-0479">Metal-binding</keyword>
<keyword evidence="7" id="KW-0408">Iron</keyword>
<evidence type="ECO:0000256" key="3">
    <source>
        <dbReference type="ARBA" id="ARBA00010617"/>
    </source>
</evidence>
<dbReference type="InterPro" id="IPR001128">
    <property type="entry name" value="Cyt_P450"/>
</dbReference>
<evidence type="ECO:0000256" key="4">
    <source>
        <dbReference type="ARBA" id="ARBA00022617"/>
    </source>
</evidence>
<keyword evidence="11" id="KW-1185">Reference proteome</keyword>
<dbReference type="PANTHER" id="PTHR47943:SF2">
    <property type="entry name" value="CYTOCHROME P450"/>
    <property type="match status" value="1"/>
</dbReference>
<comment type="similarity">
    <text evidence="3">Belongs to the cytochrome P450 family.</text>
</comment>
<reference evidence="10" key="2">
    <citation type="submission" date="2023-05" db="EMBL/GenBank/DDBJ databases">
        <authorList>
            <person name="Schelkunov M.I."/>
        </authorList>
    </citation>
    <scope>NUCLEOTIDE SEQUENCE</scope>
    <source>
        <strain evidence="10">Hsosn_3</strain>
        <tissue evidence="10">Leaf</tissue>
    </source>
</reference>
<evidence type="ECO:0000256" key="7">
    <source>
        <dbReference type="ARBA" id="ARBA00023004"/>
    </source>
</evidence>
<evidence type="ECO:0000256" key="9">
    <source>
        <dbReference type="ARBA" id="ARBA00023136"/>
    </source>
</evidence>
<protein>
    <submittedName>
        <fullName evidence="10">Flavonoid 3',5'-hydroxylase</fullName>
    </submittedName>
</protein>
<dbReference type="GO" id="GO:0009805">
    <property type="term" value="P:coumarin biosynthetic process"/>
    <property type="evidence" value="ECO:0007669"/>
    <property type="project" value="UniProtKB-ARBA"/>
</dbReference>
<comment type="subcellular location">
    <subcellularLocation>
        <location evidence="2">Membrane</location>
    </subcellularLocation>
</comment>
<name>A0AAD8MDU5_9APIA</name>
<dbReference type="InterPro" id="IPR002401">
    <property type="entry name" value="Cyt_P450_E_grp-I"/>
</dbReference>
<dbReference type="GO" id="GO:0016020">
    <property type="term" value="C:membrane"/>
    <property type="evidence" value="ECO:0007669"/>
    <property type="project" value="UniProtKB-SubCell"/>
</dbReference>
<evidence type="ECO:0000256" key="6">
    <source>
        <dbReference type="ARBA" id="ARBA00023002"/>
    </source>
</evidence>
<dbReference type="Pfam" id="PF00067">
    <property type="entry name" value="p450"/>
    <property type="match status" value="1"/>
</dbReference>
<proteinExistence type="inferred from homology"/>
<sequence>MSPYNLAIFLLFLAPLLWFLKGLIISLLPYKSSRRLPPGPRGLPIIGSLNLLGKLPHRSLNDLAKKYGPIMSMKLGNVTTIVVSSPQIAEKILKTHDLVFASRPQNEAGKHVSYGNKGIAFGEYGHYWRNIRKLCTLELFSAKKIDSFSKMRREELVMMVNTIKEAAKAGKIVDVSDLVGDGIEKMTYRMLFGKTSDARFDLKGTMLDIMDQAGAFNIADYVPMLGPLDIQGLTRKIKDMRKTMDKILDTFISEHEEAASTTRPEGYEPDFVDILLSVSDKSEEKGGDLTTLIDRDSIKAILVDMIAAGIDTSRTTIEWIMAELIKNPRILKKLQQEIKDVVGDADIVEEKDLRMNLGLVKVRQIVAQLVHSFDYELPNGMSASDLDMDEKFGLALPRENHLLVLPSVRI</sequence>
<comment type="cofactor">
    <cofactor evidence="1">
        <name>heme</name>
        <dbReference type="ChEBI" id="CHEBI:30413"/>
    </cofactor>
</comment>